<keyword evidence="5" id="KW-0238">DNA-binding</keyword>
<keyword evidence="5" id="KW-0804">Transcription</keyword>
<dbReference type="GO" id="GO:0009249">
    <property type="term" value="P:protein lipoylation"/>
    <property type="evidence" value="ECO:0007669"/>
    <property type="project" value="UniProtKB-ARBA"/>
</dbReference>
<keyword evidence="2 5" id="KW-0547">Nucleotide-binding</keyword>
<dbReference type="HAMAP" id="MF_00978">
    <property type="entry name" value="Bifunct_BirA"/>
    <property type="match status" value="1"/>
</dbReference>
<dbReference type="EC" id="6.3.4.15" evidence="5"/>
<dbReference type="SUPFAM" id="SSF55681">
    <property type="entry name" value="Class II aaRS and biotin synthetases"/>
    <property type="match status" value="1"/>
</dbReference>
<dbReference type="InterPro" id="IPR030855">
    <property type="entry name" value="Bifunct_BirA"/>
</dbReference>
<dbReference type="GO" id="GO:0005524">
    <property type="term" value="F:ATP binding"/>
    <property type="evidence" value="ECO:0007669"/>
    <property type="project" value="UniProtKB-UniRule"/>
</dbReference>
<dbReference type="InterPro" id="IPR004408">
    <property type="entry name" value="Biotin_CoA_COase_ligase"/>
</dbReference>
<dbReference type="Gene3D" id="3.30.930.10">
    <property type="entry name" value="Bira Bifunctional Protein, Domain 2"/>
    <property type="match status" value="1"/>
</dbReference>
<dbReference type="RefSeq" id="WP_132416230.1">
    <property type="nucleotide sequence ID" value="NZ_SKFG01000001.1"/>
</dbReference>
<evidence type="ECO:0000313" key="7">
    <source>
        <dbReference type="EMBL" id="TCZ81184.1"/>
    </source>
</evidence>
<feature type="binding site" evidence="5">
    <location>
        <begin position="93"/>
        <end position="95"/>
    </location>
    <ligand>
        <name>biotin</name>
        <dbReference type="ChEBI" id="CHEBI:57586"/>
    </ligand>
</feature>
<dbReference type="EMBL" id="SKFG01000001">
    <property type="protein sequence ID" value="TCZ81184.1"/>
    <property type="molecule type" value="Genomic_DNA"/>
</dbReference>
<feature type="domain" description="BPL/LPL catalytic" evidence="6">
    <location>
        <begin position="70"/>
        <end position="261"/>
    </location>
</feature>
<keyword evidence="1 5" id="KW-0436">Ligase</keyword>
<feature type="binding site" evidence="5">
    <location>
        <position position="188"/>
    </location>
    <ligand>
        <name>biotin</name>
        <dbReference type="ChEBI" id="CHEBI:57586"/>
    </ligand>
</feature>
<dbReference type="InterPro" id="IPR045864">
    <property type="entry name" value="aa-tRNA-synth_II/BPL/LPL"/>
</dbReference>
<dbReference type="InterPro" id="IPR036390">
    <property type="entry name" value="WH_DNA-bd_sf"/>
</dbReference>
<reference evidence="7 8" key="1">
    <citation type="submission" date="2019-03" db="EMBL/GenBank/DDBJ databases">
        <authorList>
            <person name="Kim M.K.M."/>
        </authorList>
    </citation>
    <scope>NUCLEOTIDE SEQUENCE [LARGE SCALE GENOMIC DNA]</scope>
    <source>
        <strain evidence="7 8">18JY21-1</strain>
    </source>
</reference>
<proteinExistence type="inferred from homology"/>
<sequence length="325" mass="36112">MNENYQRILQVFQEQGDAFLSGEQLSQQLGVSRTAVWKQIENLRAEGYVFEAVSRKGYRLVQSPVKLDIARLMALLETRTFGRSIHYYDEVSSTNTIAHDKVAQGAEEGTLIIAECQTSGRGRLGRSWFSPKGKGIWMSLVLKPKIPLFFTPQLTLLTAVAACRSIRRVCAVDVKIKWPNDLLISGKKVTGILLETSAEDERMKYTVCGIGISVNLKPDDYPKELKQIATSLGIEAGHEIERETIIAAFLKEFEDLCELYYSQGFGPIRILWEALAVSIGQVVRAHTSQGIIEGKAIALDDSGALVILQNNGEETKVYSGEIKLN</sequence>
<dbReference type="NCBIfam" id="TIGR00121">
    <property type="entry name" value="birA_ligase"/>
    <property type="match status" value="1"/>
</dbReference>
<comment type="caution">
    <text evidence="7">The sequence shown here is derived from an EMBL/GenBank/DDBJ whole genome shotgun (WGS) entry which is preliminary data.</text>
</comment>
<keyword evidence="5" id="KW-0805">Transcription regulation</keyword>
<dbReference type="Pfam" id="PF02237">
    <property type="entry name" value="BPL_C"/>
    <property type="match status" value="1"/>
</dbReference>
<evidence type="ECO:0000259" key="6">
    <source>
        <dbReference type="PROSITE" id="PS51733"/>
    </source>
</evidence>
<evidence type="ECO:0000256" key="1">
    <source>
        <dbReference type="ARBA" id="ARBA00022598"/>
    </source>
</evidence>
<evidence type="ECO:0000256" key="2">
    <source>
        <dbReference type="ARBA" id="ARBA00022741"/>
    </source>
</evidence>
<dbReference type="InterPro" id="IPR013196">
    <property type="entry name" value="HTH_11"/>
</dbReference>
<dbReference type="SUPFAM" id="SSF50037">
    <property type="entry name" value="C-terminal domain of transcriptional repressors"/>
    <property type="match status" value="1"/>
</dbReference>
<dbReference type="GO" id="GO:0005737">
    <property type="term" value="C:cytoplasm"/>
    <property type="evidence" value="ECO:0007669"/>
    <property type="project" value="TreeGrafter"/>
</dbReference>
<keyword evidence="4 5" id="KW-0092">Biotin</keyword>
<dbReference type="Proteomes" id="UP000295418">
    <property type="component" value="Unassembled WGS sequence"/>
</dbReference>
<dbReference type="PANTHER" id="PTHR12835:SF5">
    <property type="entry name" value="BIOTIN--PROTEIN LIGASE"/>
    <property type="match status" value="1"/>
</dbReference>
<dbReference type="SUPFAM" id="SSF46785">
    <property type="entry name" value="Winged helix' DNA-binding domain"/>
    <property type="match status" value="1"/>
</dbReference>
<evidence type="ECO:0000256" key="5">
    <source>
        <dbReference type="HAMAP-Rule" id="MF_00978"/>
    </source>
</evidence>
<name>A0A4R4ELP1_9BACL</name>
<dbReference type="PROSITE" id="PS51733">
    <property type="entry name" value="BPL_LPL_CATALYTIC"/>
    <property type="match status" value="1"/>
</dbReference>
<dbReference type="InterPro" id="IPR036388">
    <property type="entry name" value="WH-like_DNA-bd_sf"/>
</dbReference>
<gene>
    <name evidence="5" type="primary">birA</name>
    <name evidence="7" type="ORF">E0485_02600</name>
</gene>
<dbReference type="InterPro" id="IPR003142">
    <property type="entry name" value="BPL_C"/>
</dbReference>
<dbReference type="InterPro" id="IPR008988">
    <property type="entry name" value="Transcriptional_repressor_C"/>
</dbReference>
<comment type="similarity">
    <text evidence="5">Belongs to the biotin--protein ligase family.</text>
</comment>
<keyword evidence="5" id="KW-0678">Repressor</keyword>
<evidence type="ECO:0000313" key="8">
    <source>
        <dbReference type="Proteomes" id="UP000295418"/>
    </source>
</evidence>
<dbReference type="OrthoDB" id="9807064at2"/>
<dbReference type="AlphaFoldDB" id="A0A4R4ELP1"/>
<dbReference type="GO" id="GO:0004077">
    <property type="term" value="F:biotin--[biotin carboxyl-carrier protein] ligase activity"/>
    <property type="evidence" value="ECO:0007669"/>
    <property type="project" value="UniProtKB-UniRule"/>
</dbReference>
<dbReference type="PANTHER" id="PTHR12835">
    <property type="entry name" value="BIOTIN PROTEIN LIGASE"/>
    <property type="match status" value="1"/>
</dbReference>
<keyword evidence="3 5" id="KW-0067">ATP-binding</keyword>
<dbReference type="Gene3D" id="2.30.30.100">
    <property type="match status" value="1"/>
</dbReference>
<dbReference type="GO" id="GO:0003677">
    <property type="term" value="F:DNA binding"/>
    <property type="evidence" value="ECO:0007669"/>
    <property type="project" value="UniProtKB-UniRule"/>
</dbReference>
<comment type="function">
    <text evidence="5">Acts both as a biotin--[acetyl-CoA-carboxylase] ligase and a repressor.</text>
</comment>
<dbReference type="Pfam" id="PF03099">
    <property type="entry name" value="BPL_LplA_LipB"/>
    <property type="match status" value="1"/>
</dbReference>
<feature type="binding site" evidence="5">
    <location>
        <position position="117"/>
    </location>
    <ligand>
        <name>biotin</name>
        <dbReference type="ChEBI" id="CHEBI:57586"/>
    </ligand>
</feature>
<feature type="DNA-binding region" description="H-T-H motif" evidence="5">
    <location>
        <begin position="22"/>
        <end position="41"/>
    </location>
</feature>
<keyword evidence="8" id="KW-1185">Reference proteome</keyword>
<dbReference type="InterPro" id="IPR004143">
    <property type="entry name" value="BPL_LPL_catalytic"/>
</dbReference>
<evidence type="ECO:0000256" key="3">
    <source>
        <dbReference type="ARBA" id="ARBA00022840"/>
    </source>
</evidence>
<protein>
    <recommendedName>
        <fullName evidence="5">Bifunctional ligase/repressor BirA</fullName>
    </recommendedName>
    <alternativeName>
        <fullName evidence="5">Biotin--[acetyl-CoA-carboxylase] ligase</fullName>
        <ecNumber evidence="5">6.3.4.15</ecNumber>
    </alternativeName>
    <alternativeName>
        <fullName evidence="5">Biotin--protein ligase</fullName>
    </alternativeName>
    <alternativeName>
        <fullName evidence="5">Biotin-[acetyl-CoA carboxylase] synthetase</fullName>
    </alternativeName>
</protein>
<dbReference type="GO" id="GO:0016740">
    <property type="term" value="F:transferase activity"/>
    <property type="evidence" value="ECO:0007669"/>
    <property type="project" value="UniProtKB-ARBA"/>
</dbReference>
<organism evidence="7 8">
    <name type="scientific">Paenibacillus albiflavus</name>
    <dbReference type="NCBI Taxonomy" id="2545760"/>
    <lineage>
        <taxon>Bacteria</taxon>
        <taxon>Bacillati</taxon>
        <taxon>Bacillota</taxon>
        <taxon>Bacilli</taxon>
        <taxon>Bacillales</taxon>
        <taxon>Paenibacillaceae</taxon>
        <taxon>Paenibacillus</taxon>
    </lineage>
</organism>
<dbReference type="Gene3D" id="1.10.10.10">
    <property type="entry name" value="Winged helix-like DNA-binding domain superfamily/Winged helix DNA-binding domain"/>
    <property type="match status" value="1"/>
</dbReference>
<dbReference type="Pfam" id="PF08279">
    <property type="entry name" value="HTH_11"/>
    <property type="match status" value="1"/>
</dbReference>
<feature type="binding site" evidence="5">
    <location>
        <begin position="121"/>
        <end position="123"/>
    </location>
    <ligand>
        <name>biotin</name>
        <dbReference type="ChEBI" id="CHEBI:57586"/>
    </ligand>
</feature>
<accession>A0A4R4ELP1</accession>
<dbReference type="CDD" id="cd16442">
    <property type="entry name" value="BPL"/>
    <property type="match status" value="1"/>
</dbReference>
<dbReference type="GO" id="GO:0006355">
    <property type="term" value="P:regulation of DNA-templated transcription"/>
    <property type="evidence" value="ECO:0007669"/>
    <property type="project" value="UniProtKB-UniRule"/>
</dbReference>
<evidence type="ECO:0000256" key="4">
    <source>
        <dbReference type="ARBA" id="ARBA00023267"/>
    </source>
</evidence>
<comment type="catalytic activity">
    <reaction evidence="5">
        <text>biotin + L-lysyl-[protein] + ATP = N(6)-biotinyl-L-lysyl-[protein] + AMP + diphosphate + H(+)</text>
        <dbReference type="Rhea" id="RHEA:11756"/>
        <dbReference type="Rhea" id="RHEA-COMP:9752"/>
        <dbReference type="Rhea" id="RHEA-COMP:10505"/>
        <dbReference type="ChEBI" id="CHEBI:15378"/>
        <dbReference type="ChEBI" id="CHEBI:29969"/>
        <dbReference type="ChEBI" id="CHEBI:30616"/>
        <dbReference type="ChEBI" id="CHEBI:33019"/>
        <dbReference type="ChEBI" id="CHEBI:57586"/>
        <dbReference type="ChEBI" id="CHEBI:83144"/>
        <dbReference type="ChEBI" id="CHEBI:456215"/>
        <dbReference type="EC" id="6.3.4.15"/>
    </reaction>
</comment>